<gene>
    <name evidence="2" type="ORF">N0B51_10290</name>
</gene>
<protein>
    <recommendedName>
        <fullName evidence="4">Lipoprotein</fullName>
    </recommendedName>
</protein>
<keyword evidence="3" id="KW-1185">Reference proteome</keyword>
<accession>A0A9X3AN81</accession>
<feature type="chain" id="PRO_5040814512" description="Lipoprotein" evidence="1">
    <location>
        <begin position="28"/>
        <end position="279"/>
    </location>
</feature>
<evidence type="ECO:0000256" key="1">
    <source>
        <dbReference type="SAM" id="SignalP"/>
    </source>
</evidence>
<evidence type="ECO:0000313" key="3">
    <source>
        <dbReference type="Proteomes" id="UP001142648"/>
    </source>
</evidence>
<reference evidence="2" key="1">
    <citation type="submission" date="2022-09" db="EMBL/GenBank/DDBJ databases">
        <title>The genome sequence of Tsuneonella sp. YG55.</title>
        <authorList>
            <person name="Liu Y."/>
        </authorList>
    </citation>
    <scope>NUCLEOTIDE SEQUENCE</scope>
    <source>
        <strain evidence="2">YG55</strain>
    </source>
</reference>
<dbReference type="AlphaFoldDB" id="A0A9X3AN81"/>
<dbReference type="RefSeq" id="WP_259962255.1">
    <property type="nucleotide sequence ID" value="NZ_JAOAMV010000005.1"/>
</dbReference>
<name>A0A9X3AN81_9SPHN</name>
<evidence type="ECO:0008006" key="4">
    <source>
        <dbReference type="Google" id="ProtNLM"/>
    </source>
</evidence>
<organism evidence="2 3">
    <name type="scientific">Tsuneonella litorea</name>
    <dbReference type="NCBI Taxonomy" id="2976475"/>
    <lineage>
        <taxon>Bacteria</taxon>
        <taxon>Pseudomonadati</taxon>
        <taxon>Pseudomonadota</taxon>
        <taxon>Alphaproteobacteria</taxon>
        <taxon>Sphingomonadales</taxon>
        <taxon>Erythrobacteraceae</taxon>
        <taxon>Tsuneonella</taxon>
    </lineage>
</organism>
<proteinExistence type="predicted"/>
<sequence>MTMRVVIARLAIAAGVLSLTAPAAAQAGPGFRSGTPPVLTPPPRAVDTRGFDEARSAAEYRRVGSPRIVVFWNRELSDRIANDYDAVMLERGEAASGAASAVSRNGRYAEGAQVSAYERETRIGKREVTDDSRGSLLDEDEEWSFLEAFQGRLQSAGVRLVDRNLAMRSIAAQPGGPLDKQSAEMSGITRLADLMLAIVQTPADGTPLGVRFKVTVTDLRTGTILATLVDDGDSRAIVPGRFVAGATGFEREHAAGVDAGRAGSNLASTLLARMAGAWL</sequence>
<dbReference type="EMBL" id="JAOAMV010000005">
    <property type="protein sequence ID" value="MCT2559367.1"/>
    <property type="molecule type" value="Genomic_DNA"/>
</dbReference>
<keyword evidence="1" id="KW-0732">Signal</keyword>
<evidence type="ECO:0000313" key="2">
    <source>
        <dbReference type="EMBL" id="MCT2559367.1"/>
    </source>
</evidence>
<feature type="signal peptide" evidence="1">
    <location>
        <begin position="1"/>
        <end position="27"/>
    </location>
</feature>
<dbReference type="Proteomes" id="UP001142648">
    <property type="component" value="Unassembled WGS sequence"/>
</dbReference>
<comment type="caution">
    <text evidence="2">The sequence shown here is derived from an EMBL/GenBank/DDBJ whole genome shotgun (WGS) entry which is preliminary data.</text>
</comment>